<dbReference type="InterPro" id="IPR035895">
    <property type="entry name" value="HPr-like_sf"/>
</dbReference>
<dbReference type="InterPro" id="IPR050399">
    <property type="entry name" value="HPr"/>
</dbReference>
<proteinExistence type="predicted"/>
<comment type="function">
    <text evidence="1">General (non sugar-specific) component of the phosphoenolpyruvate-dependent sugar phosphotransferase system (sugar PTS). This major carbohydrate active-transport system catalyzes the phosphorylation of incoming sugar substrates concomitantly with their translocation across the cell membrane. The phosphoryl group from phosphoenolpyruvate (PEP) is transferred to the phosphoryl carrier protein HPr by enzyme I. Phospho-HPr then transfers it to the PTS EIIA domain.</text>
</comment>
<evidence type="ECO:0000256" key="4">
    <source>
        <dbReference type="ARBA" id="ARBA00022597"/>
    </source>
</evidence>
<evidence type="ECO:0000256" key="1">
    <source>
        <dbReference type="ARBA" id="ARBA00003681"/>
    </source>
</evidence>
<dbReference type="PROSITE" id="PS51350">
    <property type="entry name" value="PTS_HPR_DOM"/>
    <property type="match status" value="1"/>
</dbReference>
<dbReference type="RefSeq" id="WP_117777122.1">
    <property type="nucleotide sequence ID" value="NZ_BAABXR010000002.1"/>
</dbReference>
<evidence type="ECO:0000313" key="7">
    <source>
        <dbReference type="EMBL" id="RGX32119.1"/>
    </source>
</evidence>
<feature type="domain" description="HPr" evidence="6">
    <location>
        <begin position="1"/>
        <end position="90"/>
    </location>
</feature>
<dbReference type="Gene3D" id="3.30.1340.10">
    <property type="entry name" value="HPr-like"/>
    <property type="match status" value="1"/>
</dbReference>
<keyword evidence="4" id="KW-0762">Sugar transport</keyword>
<dbReference type="OrthoDB" id="9809047at2"/>
<dbReference type="NCBIfam" id="TIGR01003">
    <property type="entry name" value="PTS_HPr_family"/>
    <property type="match status" value="1"/>
</dbReference>
<gene>
    <name evidence="7" type="ORF">DWV29_04865</name>
</gene>
<organism evidence="7 8">
    <name type="scientific">Enterocloster asparagiformis</name>
    <dbReference type="NCBI Taxonomy" id="333367"/>
    <lineage>
        <taxon>Bacteria</taxon>
        <taxon>Bacillati</taxon>
        <taxon>Bacillota</taxon>
        <taxon>Clostridia</taxon>
        <taxon>Lachnospirales</taxon>
        <taxon>Lachnospiraceae</taxon>
        <taxon>Enterocloster</taxon>
    </lineage>
</organism>
<dbReference type="PANTHER" id="PTHR33705">
    <property type="entry name" value="PHOSPHOCARRIER PROTEIN HPR"/>
    <property type="match status" value="1"/>
</dbReference>
<evidence type="ECO:0000256" key="3">
    <source>
        <dbReference type="ARBA" id="ARBA00022448"/>
    </source>
</evidence>
<protein>
    <recommendedName>
        <fullName evidence="2">Phosphocarrier protein HPr</fullName>
    </recommendedName>
    <alternativeName>
        <fullName evidence="5">Histidine-containing protein</fullName>
    </alternativeName>
</protein>
<evidence type="ECO:0000259" key="6">
    <source>
        <dbReference type="PROSITE" id="PS51350"/>
    </source>
</evidence>
<comment type="caution">
    <text evidence="7">The sequence shown here is derived from an EMBL/GenBank/DDBJ whole genome shotgun (WGS) entry which is preliminary data.</text>
</comment>
<dbReference type="PROSITE" id="PS00369">
    <property type="entry name" value="PTS_HPR_HIS"/>
    <property type="match status" value="1"/>
</dbReference>
<evidence type="ECO:0000313" key="8">
    <source>
        <dbReference type="Proteomes" id="UP000283880"/>
    </source>
</evidence>
<dbReference type="Proteomes" id="UP000283880">
    <property type="component" value="Unassembled WGS sequence"/>
</dbReference>
<dbReference type="Pfam" id="PF00381">
    <property type="entry name" value="PTS-HPr"/>
    <property type="match status" value="1"/>
</dbReference>
<sequence>MYVKSVVIKNKTGLHARPAAEFVGCAKRYSSDIRVRRPGEAEGVSAKSMMRVLSKCLSQGVTVEISAHGEDEEQAVEALAALVESGFGEEE</sequence>
<dbReference type="PANTHER" id="PTHR33705:SF1">
    <property type="entry name" value="PHOSPHOCARRIER PROTEIN HPR"/>
    <property type="match status" value="1"/>
</dbReference>
<dbReference type="AlphaFoldDB" id="A0A413FJU0"/>
<evidence type="ECO:0000256" key="5">
    <source>
        <dbReference type="ARBA" id="ARBA00033055"/>
    </source>
</evidence>
<dbReference type="EMBL" id="QSBM01000002">
    <property type="protein sequence ID" value="RGX32119.1"/>
    <property type="molecule type" value="Genomic_DNA"/>
</dbReference>
<keyword evidence="3" id="KW-0813">Transport</keyword>
<dbReference type="PRINTS" id="PR00107">
    <property type="entry name" value="PHOSPHOCPHPR"/>
</dbReference>
<reference evidence="7 8" key="1">
    <citation type="submission" date="2018-08" db="EMBL/GenBank/DDBJ databases">
        <title>A genome reference for cultivated species of the human gut microbiota.</title>
        <authorList>
            <person name="Zou Y."/>
            <person name="Xue W."/>
            <person name="Luo G."/>
        </authorList>
    </citation>
    <scope>NUCLEOTIDE SEQUENCE [LARGE SCALE GENOMIC DNA]</scope>
    <source>
        <strain evidence="7 8">AF04-15</strain>
    </source>
</reference>
<dbReference type="SUPFAM" id="SSF55594">
    <property type="entry name" value="HPr-like"/>
    <property type="match status" value="1"/>
</dbReference>
<evidence type="ECO:0000256" key="2">
    <source>
        <dbReference type="ARBA" id="ARBA00020422"/>
    </source>
</evidence>
<dbReference type="InterPro" id="IPR000032">
    <property type="entry name" value="HPr-like"/>
</dbReference>
<dbReference type="CDD" id="cd00367">
    <property type="entry name" value="PTS-HPr_like"/>
    <property type="match status" value="1"/>
</dbReference>
<dbReference type="InterPro" id="IPR001020">
    <property type="entry name" value="PTS_HPr_His_P_site"/>
</dbReference>
<accession>A0A413FJU0</accession>
<name>A0A413FJU0_9FIRM</name>